<feature type="domain" description="PX" evidence="21">
    <location>
        <begin position="1937"/>
        <end position="2053"/>
    </location>
</feature>
<evidence type="ECO:0000256" key="14">
    <source>
        <dbReference type="ARBA" id="ARBA00023180"/>
    </source>
</evidence>
<evidence type="ECO:0000256" key="1">
    <source>
        <dbReference type="ARBA" id="ARBA00004447"/>
    </source>
</evidence>
<comment type="subcellular location">
    <subcellularLocation>
        <location evidence="1 18">Golgi apparatus</location>
        <location evidence="1 18">Golgi stack membrane</location>
        <topology evidence="1 18">Single-pass type II membrane protein</topology>
    </subcellularLocation>
</comment>
<dbReference type="Gene3D" id="2.60.40.150">
    <property type="entry name" value="C2 domain"/>
    <property type="match status" value="2"/>
</dbReference>
<dbReference type="GO" id="GO:0035005">
    <property type="term" value="F:1-phosphatidylinositol-4-phosphate 3-kinase activity"/>
    <property type="evidence" value="ECO:0007669"/>
    <property type="project" value="UniProtKB-EC"/>
</dbReference>
<feature type="region of interest" description="Disordered" evidence="19">
    <location>
        <begin position="1250"/>
        <end position="1270"/>
    </location>
</feature>
<evidence type="ECO:0000259" key="20">
    <source>
        <dbReference type="PROSITE" id="PS50004"/>
    </source>
</evidence>
<evidence type="ECO:0000256" key="13">
    <source>
        <dbReference type="ARBA" id="ARBA00023136"/>
    </source>
</evidence>
<keyword evidence="6 18" id="KW-0812">Transmembrane</keyword>
<sequence length="2232" mass="250887">MRIVSSKAVKNVSETENLLPNSPEKHSPKCSAAANGSAMAFWSKRSLTLCLVVATIIFLFYSFELSLGKDYMANYLTLIGKISSEKVKNIKKMLKQIDGKEKNDVGISKENYGTSIPNNGTSLNSGGILENSFSPIPPKTAAKLAKKPVYEFRYLKWGFDNCSYNCVYTEDRKLELLASAVIFHGGQSLGELPKQRKPEQMFTLMTHESPHLCYPNLANLPANYFNISITYHANSTIHIPYEQFNAITSQTAKEEIWSEDEIMKRMGLKRQLALQIVSHCDASSGRDRLIEQLQQLMPLEVFGRCNQKPCDNNCYQQQLGSHFFYMAFENSVCPQYVTEKFWNALRSLAVPVVLSRSALKGTGIPDEVYIAADDFGSVKELADYLKALRNDTDRYLGYLKWTKKYRKQWDHNTKPTALCQLCEILYKQRLKEEFRSYAVQLDKFWGEKTSDQSGEKVNRKMRMERAGEEAPQIADDEEKHQLQLALELSRKTFMEEEAKRHGIVVESQQVDLMMVEDPAIIQRNQQIEQIKRMMMEQQQQNNGSTSAATPSSSSSSNPFFLDCSVSSSAAVRPRHFHGTPQIGPSSLLMPQFIAAAAATPSATPQHEQQLFAFGARSVSATPTSPAATAEFHHQQHFVCPNFAPPQPQLSHRIQQQQHFSAEPFSKIHNSFSFPHTISNFVHQKQTPTETGTARTISSSFCCTPIQENNPFGTPLAQLCVHNDEHGQKQIKKQLFRSLSPPLRVPFRSATFNGDLIDLRSPRSGNSMAIEEFDPLYVKLQQMKTAQKTKASAVLGPSSNSSNEQLHLVDGCSTVPCSSSDIAKANKTSRCNGHASAGECLKKRRASRTAAHRMLSCDDLKASSKLSCDFHKEKKLLADECRKMAIGPSQNVFFLSPVLDYFVIDEDSTIKLLVHQDDTWSRDTPEEPRRLEFTCGARNTSEEILQKVLLDLLTPEAIAQNEGKIPSGDFALKVYGSDEFLVRDVPIGRHPFVGDLLAKGSDVELEVGKSQLPSTPSPNGTTKRSLPAYPTVNAEIFGTFCETLKNHVEKCLANPQDKRLRQPVLQSIKMITTFINNTQPLDLVAAIDMLFSANCAESLANATSCIVSALLRLFRAYCRSALTDFSVIEPTTGDEHAEDEIEVPECDSPTMPIRDSSLCDERLLLNVESVHNIPGHWTTKYKSFYVEVHLMYGTKSYGMCSSSPRTAVTKYHFVNVPLQLWADFDVHISALPREAQLCFIVRGVPLVEENVPTTPNESGHNGTNNCPPHSANSSGYASARCSATSELGGGCGANFGISAHRLASASLPLYNVDGFLLQGRVLMPLGKMDGDLVHPWGPRPLIRQPDELVLIVKCLDYDYRIHFQSIEPGEISAREFSELPQEEQETLQVLVESAVSHHLTDDDKELLWSRRNCLLQMPRAFPLVMASSFSWGPYSLGNIYALLDKWVTLPPAVAIELLLPYFQDRPLRECAVRRWLANASSVFLFDIVVQLVEALRYETFENSALALFLLGQCVRSRRYAFELYWQLQPRILDAKNPSFSERCQLLQQMLLDLGIPCLGDEIAHQHLFLNRLDKVAATVKESGTDGNMNKVLHKELSHLSDALDMRNVRVPIAPAFQCRTIAVADCAIFNSLTKPIKLIINGKRGQFGIIYKAGDDLRQDAVVLQLVRAMNDIWLSEQLDLRMVLFRCLPTGSKKGLIELVPSCKTLREIQIVSSGAAGVFKDEVLNEWLARQNPSEFQYKAALENFRRSCAGWCVATYVLGIGDRHNDNILVTTNGHVFHIDFGKYMGDWQMAAGFKRDRVPFVFTPEMAYVINGGQSSTEHFQRFVDECCQALNLLRKSAPTVLNIMRFLSCSDIPGMSMESVAFVENNLLLDLSDAQATMLFTQMIMDSLQSKFPRLNFLAHTLAQFRGNPLGGRSEDMNRLSFISELYNEKNEGRIESVHVNSYEKWKNPEKIYMYKLLVKRQQENVTAVIFRSFAEFQELHWKLCYRFSSRAIPQLCHTVTFGRTNIRTVAVRRQVDLQYFLQRLFALSDEVAHSELVYTFMHSIYRDTEPEARKQSAISEICADGALSTQCQLLLRLAWEEAQNKLRIFVGHAKNLPLVGREQAPDSYVKSYLRWTGTSAAQPRQWKRKTHVVRNAQNPTYNAEICYSLSPAALPAEFVSASQSPCALSPALRLDVAVWHCGNAVLKDNFQIASTIVPLGNLLLAAATNRKGIRELERWFTLSLAYT</sequence>
<dbReference type="PROSITE" id="PS50004">
    <property type="entry name" value="C2"/>
    <property type="match status" value="1"/>
</dbReference>
<dbReference type="Gene3D" id="3.10.20.90">
    <property type="entry name" value="Phosphatidylinositol 3-kinase Catalytic Subunit, Chain A, domain 1"/>
    <property type="match status" value="1"/>
</dbReference>
<dbReference type="FunFam" id="3.40.50.11660:FF:000002">
    <property type="entry name" value="Alpha-(1,3)-fucosyltransferase"/>
    <property type="match status" value="1"/>
</dbReference>
<keyword evidence="13 18" id="KW-0472">Membrane</keyword>
<dbReference type="SUPFAM" id="SSF56112">
    <property type="entry name" value="Protein kinase-like (PK-like)"/>
    <property type="match status" value="1"/>
</dbReference>
<dbReference type="SUPFAM" id="SSF64268">
    <property type="entry name" value="PX domain"/>
    <property type="match status" value="1"/>
</dbReference>
<feature type="domain" description="PI3K-RBD" evidence="24">
    <location>
        <begin position="906"/>
        <end position="1008"/>
    </location>
</feature>
<dbReference type="InterPro" id="IPR029071">
    <property type="entry name" value="Ubiquitin-like_domsf"/>
</dbReference>
<dbReference type="InterPro" id="IPR011009">
    <property type="entry name" value="Kinase-like_dom_sf"/>
</dbReference>
<dbReference type="InterPro" id="IPR002420">
    <property type="entry name" value="PI3K-type_C2_dom"/>
</dbReference>
<evidence type="ECO:0000256" key="16">
    <source>
        <dbReference type="ARBA" id="ARBA00029297"/>
    </source>
</evidence>
<dbReference type="InterPro" id="IPR000341">
    <property type="entry name" value="PI3K_Ras-bd_dom"/>
</dbReference>
<feature type="compositionally biased region" description="Low complexity" evidence="19">
    <location>
        <begin position="544"/>
        <end position="556"/>
    </location>
</feature>
<keyword evidence="7" id="KW-0547">Nucleotide-binding</keyword>
<dbReference type="GO" id="GO:0016303">
    <property type="term" value="F:1-phosphatidylinositol-3-kinase activity"/>
    <property type="evidence" value="ECO:0007669"/>
    <property type="project" value="UniProtKB-EC"/>
</dbReference>
<evidence type="ECO:0000256" key="10">
    <source>
        <dbReference type="ARBA" id="ARBA00022968"/>
    </source>
</evidence>
<dbReference type="GO" id="GO:0008417">
    <property type="term" value="F:fucosyltransferase activity"/>
    <property type="evidence" value="ECO:0007669"/>
    <property type="project" value="UniProtKB-ARBA"/>
</dbReference>
<dbReference type="InterPro" id="IPR018936">
    <property type="entry name" value="PI3/4_kinase_CS"/>
</dbReference>
<evidence type="ECO:0000256" key="8">
    <source>
        <dbReference type="ARBA" id="ARBA00022777"/>
    </source>
</evidence>
<keyword evidence="10" id="KW-0735">Signal-anchor</keyword>
<dbReference type="InterPro" id="IPR035892">
    <property type="entry name" value="C2_domain_sf"/>
</dbReference>
<feature type="domain" description="C2" evidence="20">
    <location>
        <begin position="2072"/>
        <end position="2225"/>
    </location>
</feature>
<dbReference type="GO" id="GO:0032580">
    <property type="term" value="C:Golgi cisterna membrane"/>
    <property type="evidence" value="ECO:0007669"/>
    <property type="project" value="UniProtKB-SubCell"/>
</dbReference>
<dbReference type="SMART" id="SM00142">
    <property type="entry name" value="PI3K_C2"/>
    <property type="match status" value="1"/>
</dbReference>
<evidence type="ECO:0000256" key="11">
    <source>
        <dbReference type="ARBA" id="ARBA00022989"/>
    </source>
</evidence>
<proteinExistence type="inferred from homology"/>
<dbReference type="SMART" id="SM00239">
    <property type="entry name" value="C2"/>
    <property type="match status" value="1"/>
</dbReference>
<comment type="catalytic activity">
    <reaction evidence="15">
        <text>a 1,2-diacyl-sn-glycero-3-phospho-(1D-myo-inositol) + ATP = a 1,2-diacyl-sn-glycero-3-phospho-(1D-myo-inositol-3-phosphate) + ADP + H(+)</text>
        <dbReference type="Rhea" id="RHEA:12709"/>
        <dbReference type="ChEBI" id="CHEBI:15378"/>
        <dbReference type="ChEBI" id="CHEBI:30616"/>
        <dbReference type="ChEBI" id="CHEBI:57880"/>
        <dbReference type="ChEBI" id="CHEBI:58088"/>
        <dbReference type="ChEBI" id="CHEBI:456216"/>
        <dbReference type="EC" id="2.7.1.137"/>
    </reaction>
    <physiologicalReaction direction="left-to-right" evidence="15">
        <dbReference type="Rhea" id="RHEA:12710"/>
    </physiologicalReaction>
</comment>
<dbReference type="SMART" id="SM00312">
    <property type="entry name" value="PX"/>
    <property type="match status" value="1"/>
</dbReference>
<evidence type="ECO:0000256" key="19">
    <source>
        <dbReference type="SAM" id="MobiDB-lite"/>
    </source>
</evidence>
<dbReference type="InterPro" id="IPR031481">
    <property type="entry name" value="Glyco_tran_10_N"/>
</dbReference>
<dbReference type="Pfam" id="PF00454">
    <property type="entry name" value="PI3_PI4_kinase"/>
    <property type="match status" value="1"/>
</dbReference>
<evidence type="ECO:0000256" key="6">
    <source>
        <dbReference type="ARBA" id="ARBA00022692"/>
    </source>
</evidence>
<evidence type="ECO:0000256" key="3">
    <source>
        <dbReference type="ARBA" id="ARBA00008919"/>
    </source>
</evidence>
<evidence type="ECO:0000256" key="4">
    <source>
        <dbReference type="ARBA" id="ARBA00022676"/>
    </source>
</evidence>
<evidence type="ECO:0000259" key="21">
    <source>
        <dbReference type="PROSITE" id="PS50195"/>
    </source>
</evidence>
<dbReference type="InterPro" id="IPR055270">
    <property type="entry name" value="Glyco_tran_10_C"/>
</dbReference>
<name>A0ABD2MEF4_9BILA</name>
<evidence type="ECO:0000259" key="24">
    <source>
        <dbReference type="PROSITE" id="PS51546"/>
    </source>
</evidence>
<evidence type="ECO:0000256" key="5">
    <source>
        <dbReference type="ARBA" id="ARBA00022679"/>
    </source>
</evidence>
<dbReference type="SUPFAM" id="SSF48371">
    <property type="entry name" value="ARM repeat"/>
    <property type="match status" value="1"/>
</dbReference>
<dbReference type="Pfam" id="PF00852">
    <property type="entry name" value="Glyco_transf_10"/>
    <property type="match status" value="1"/>
</dbReference>
<reference evidence="26 27" key="1">
    <citation type="submission" date="2024-10" db="EMBL/GenBank/DDBJ databases">
        <authorList>
            <person name="Kim D."/>
        </authorList>
    </citation>
    <scope>NUCLEOTIDE SEQUENCE [LARGE SCALE GENOMIC DNA]</scope>
    <source>
        <strain evidence="26">BH-2024</strain>
    </source>
</reference>
<evidence type="ECO:0000256" key="9">
    <source>
        <dbReference type="ARBA" id="ARBA00022840"/>
    </source>
</evidence>
<keyword evidence="18" id="KW-0333">Golgi apparatus</keyword>
<dbReference type="Gene3D" id="1.25.40.70">
    <property type="entry name" value="Phosphatidylinositol 3-kinase, accessory domain (PIK)"/>
    <property type="match status" value="1"/>
</dbReference>
<dbReference type="SUPFAM" id="SSF49562">
    <property type="entry name" value="C2 domain (Calcium/lipid-binding domain, CaLB)"/>
    <property type="match status" value="2"/>
</dbReference>
<dbReference type="InterPro" id="IPR038577">
    <property type="entry name" value="GT10-like_C_sf"/>
</dbReference>
<feature type="region of interest" description="Disordered" evidence="19">
    <location>
        <begin position="535"/>
        <end position="557"/>
    </location>
</feature>
<dbReference type="InterPro" id="IPR001263">
    <property type="entry name" value="PI3K_accessory_dom"/>
</dbReference>
<evidence type="ECO:0000313" key="27">
    <source>
        <dbReference type="Proteomes" id="UP001620626"/>
    </source>
</evidence>
<dbReference type="EMBL" id="JBICBT010000031">
    <property type="protein sequence ID" value="KAL3125427.1"/>
    <property type="molecule type" value="Genomic_DNA"/>
</dbReference>
<evidence type="ECO:0000256" key="17">
    <source>
        <dbReference type="PROSITE-ProRule" id="PRU00880"/>
    </source>
</evidence>
<dbReference type="PROSITE" id="PS51546">
    <property type="entry name" value="PI3K_RBD"/>
    <property type="match status" value="1"/>
</dbReference>
<keyword evidence="9" id="KW-0067">ATP-binding</keyword>
<dbReference type="Gene3D" id="3.40.50.11660">
    <property type="entry name" value="Glycosyl transferase family 10, C-terminal domain"/>
    <property type="match status" value="1"/>
</dbReference>
<dbReference type="SMART" id="SM00145">
    <property type="entry name" value="PI3Ka"/>
    <property type="match status" value="1"/>
</dbReference>
<dbReference type="GO" id="GO:0005524">
    <property type="term" value="F:ATP binding"/>
    <property type="evidence" value="ECO:0007669"/>
    <property type="project" value="UniProtKB-KW"/>
</dbReference>
<dbReference type="PROSITE" id="PS00916">
    <property type="entry name" value="PI3_4_KINASE_2"/>
    <property type="match status" value="1"/>
</dbReference>
<evidence type="ECO:0000256" key="18">
    <source>
        <dbReference type="RuleBase" id="RU003832"/>
    </source>
</evidence>
<dbReference type="InterPro" id="IPR042236">
    <property type="entry name" value="PI3K_accessory_sf"/>
</dbReference>
<dbReference type="SMART" id="SM00144">
    <property type="entry name" value="PI3K_rbd"/>
    <property type="match status" value="1"/>
</dbReference>
<dbReference type="InterPro" id="IPR036871">
    <property type="entry name" value="PX_dom_sf"/>
</dbReference>
<dbReference type="InterPro" id="IPR036940">
    <property type="entry name" value="PI3/4_kinase_cat_sf"/>
</dbReference>
<feature type="domain" description="C2 PI3K-type" evidence="25">
    <location>
        <begin position="1158"/>
        <end position="1357"/>
    </location>
</feature>
<keyword evidence="12" id="KW-0443">Lipid metabolism</keyword>
<feature type="domain" description="PI3K/PI4K catalytic" evidence="22">
    <location>
        <begin position="1621"/>
        <end position="1896"/>
    </location>
</feature>
<dbReference type="EC" id="2.4.1.-" evidence="18"/>
<protein>
    <recommendedName>
        <fullName evidence="18">Fucosyltransferase</fullName>
        <ecNumber evidence="18">2.4.1.-</ecNumber>
    </recommendedName>
</protein>
<dbReference type="Pfam" id="PF00613">
    <property type="entry name" value="PI3Ka"/>
    <property type="match status" value="1"/>
</dbReference>
<keyword evidence="27" id="KW-1185">Reference proteome</keyword>
<dbReference type="InterPro" id="IPR016024">
    <property type="entry name" value="ARM-type_fold"/>
</dbReference>
<evidence type="ECO:0000313" key="26">
    <source>
        <dbReference type="EMBL" id="KAL3125427.1"/>
    </source>
</evidence>
<dbReference type="Pfam" id="PF00168">
    <property type="entry name" value="C2"/>
    <property type="match status" value="1"/>
</dbReference>
<dbReference type="Pfam" id="PF00792">
    <property type="entry name" value="PI3K_C2"/>
    <property type="match status" value="1"/>
</dbReference>
<evidence type="ECO:0000259" key="25">
    <source>
        <dbReference type="PROSITE" id="PS51547"/>
    </source>
</evidence>
<dbReference type="Proteomes" id="UP001620626">
    <property type="component" value="Unassembled WGS sequence"/>
</dbReference>
<keyword evidence="5 18" id="KW-0808">Transferase</keyword>
<evidence type="ECO:0000256" key="12">
    <source>
        <dbReference type="ARBA" id="ARBA00023098"/>
    </source>
</evidence>
<dbReference type="Gene3D" id="3.30.1520.10">
    <property type="entry name" value="Phox-like domain"/>
    <property type="match status" value="1"/>
</dbReference>
<dbReference type="Gene3D" id="1.10.1070.11">
    <property type="entry name" value="Phosphatidylinositol 3-/4-kinase, catalytic domain"/>
    <property type="match status" value="1"/>
</dbReference>
<comment type="caution">
    <text evidence="26">The sequence shown here is derived from an EMBL/GenBank/DDBJ whole genome shotgun (WGS) entry which is preliminary data.</text>
</comment>
<keyword evidence="4 18" id="KW-0328">Glycosyltransferase</keyword>
<comment type="similarity">
    <text evidence="17">Belongs to the PI3/PI4-kinase family.</text>
</comment>
<evidence type="ECO:0000256" key="2">
    <source>
        <dbReference type="ARBA" id="ARBA00004922"/>
    </source>
</evidence>
<dbReference type="Gene3D" id="3.30.1010.10">
    <property type="entry name" value="Phosphatidylinositol 3-kinase Catalytic Subunit, Chain A, domain 4"/>
    <property type="match status" value="1"/>
</dbReference>
<dbReference type="Pfam" id="PF00787">
    <property type="entry name" value="PX"/>
    <property type="match status" value="1"/>
</dbReference>
<dbReference type="SUPFAM" id="SSF54236">
    <property type="entry name" value="Ubiquitin-like"/>
    <property type="match status" value="1"/>
</dbReference>
<dbReference type="PANTHER" id="PTHR10048:SF14">
    <property type="entry name" value="LD28067P"/>
    <property type="match status" value="1"/>
</dbReference>
<evidence type="ECO:0000259" key="23">
    <source>
        <dbReference type="PROSITE" id="PS51545"/>
    </source>
</evidence>
<keyword evidence="11 18" id="KW-1133">Transmembrane helix</keyword>
<keyword evidence="8" id="KW-0418">Kinase</keyword>
<organism evidence="26 27">
    <name type="scientific">Heterodera trifolii</name>
    <dbReference type="NCBI Taxonomy" id="157864"/>
    <lineage>
        <taxon>Eukaryota</taxon>
        <taxon>Metazoa</taxon>
        <taxon>Ecdysozoa</taxon>
        <taxon>Nematoda</taxon>
        <taxon>Chromadorea</taxon>
        <taxon>Rhabditida</taxon>
        <taxon>Tylenchina</taxon>
        <taxon>Tylenchomorpha</taxon>
        <taxon>Tylenchoidea</taxon>
        <taxon>Heteroderidae</taxon>
        <taxon>Heteroderinae</taxon>
        <taxon>Heterodera</taxon>
    </lineage>
</organism>
<dbReference type="PROSITE" id="PS51545">
    <property type="entry name" value="PIK_HELICAL"/>
    <property type="match status" value="1"/>
</dbReference>
<keyword evidence="14" id="KW-0325">Glycoprotein</keyword>
<evidence type="ECO:0000256" key="15">
    <source>
        <dbReference type="ARBA" id="ARBA00023985"/>
    </source>
</evidence>
<dbReference type="PANTHER" id="PTHR10048">
    <property type="entry name" value="PHOSPHATIDYLINOSITOL KINASE"/>
    <property type="match status" value="1"/>
</dbReference>
<dbReference type="InterPro" id="IPR001683">
    <property type="entry name" value="PX_dom"/>
</dbReference>
<dbReference type="InterPro" id="IPR000008">
    <property type="entry name" value="C2_dom"/>
</dbReference>
<dbReference type="SMART" id="SM00146">
    <property type="entry name" value="PI3Kc"/>
    <property type="match status" value="1"/>
</dbReference>
<dbReference type="PROSITE" id="PS50290">
    <property type="entry name" value="PI3_4_KINASE_3"/>
    <property type="match status" value="1"/>
</dbReference>
<accession>A0ABD2MEF4</accession>
<dbReference type="InterPro" id="IPR000403">
    <property type="entry name" value="PI3/4_kinase_cat_dom"/>
</dbReference>
<feature type="transmembrane region" description="Helical" evidence="18">
    <location>
        <begin position="46"/>
        <end position="63"/>
    </location>
</feature>
<dbReference type="PROSITE" id="PS51547">
    <property type="entry name" value="C2_PI3K"/>
    <property type="match status" value="1"/>
</dbReference>
<gene>
    <name evidence="26" type="ORF">niasHT_009876</name>
</gene>
<feature type="domain" description="PIK helical" evidence="23">
    <location>
        <begin position="1372"/>
        <end position="1552"/>
    </location>
</feature>
<comment type="similarity">
    <text evidence="3 18">Belongs to the glycosyltransferase 10 family.</text>
</comment>
<evidence type="ECO:0000259" key="22">
    <source>
        <dbReference type="PROSITE" id="PS50290"/>
    </source>
</evidence>
<dbReference type="InterPro" id="IPR015433">
    <property type="entry name" value="PI3/4_kinase"/>
</dbReference>
<dbReference type="FunFam" id="1.10.1070.11:FF:000001">
    <property type="entry name" value="Phosphatidylinositol 4,5-bisphosphate 3-kinase catalytic subunit"/>
    <property type="match status" value="1"/>
</dbReference>
<comment type="catalytic activity">
    <reaction evidence="16">
        <text>a 1,2-diacyl-sn-glycero-3-phospho-(1D-myo-inositol 4-phosphate) + ATP = a 1,2-diacyl-sn-glycero-3-phospho-(1D-myo-inositol-3,4-bisphosphate) + ADP + H(+)</text>
        <dbReference type="Rhea" id="RHEA:18373"/>
        <dbReference type="ChEBI" id="CHEBI:15378"/>
        <dbReference type="ChEBI" id="CHEBI:30616"/>
        <dbReference type="ChEBI" id="CHEBI:57658"/>
        <dbReference type="ChEBI" id="CHEBI:58178"/>
        <dbReference type="ChEBI" id="CHEBI:456216"/>
        <dbReference type="EC" id="2.7.1.154"/>
    </reaction>
    <physiologicalReaction direction="left-to-right" evidence="16">
        <dbReference type="Rhea" id="RHEA:18374"/>
    </physiologicalReaction>
</comment>
<comment type="pathway">
    <text evidence="2">Protein modification; protein glycosylation.</text>
</comment>
<dbReference type="PROSITE" id="PS50195">
    <property type="entry name" value="PX"/>
    <property type="match status" value="1"/>
</dbReference>
<dbReference type="Pfam" id="PF17039">
    <property type="entry name" value="Glyco_tran_10_N"/>
    <property type="match status" value="1"/>
</dbReference>
<evidence type="ECO:0000256" key="7">
    <source>
        <dbReference type="ARBA" id="ARBA00022741"/>
    </source>
</evidence>
<dbReference type="SUPFAM" id="SSF53756">
    <property type="entry name" value="UDP-Glycosyltransferase/glycogen phosphorylase"/>
    <property type="match status" value="1"/>
</dbReference>